<dbReference type="GO" id="GO:0006281">
    <property type="term" value="P:DNA repair"/>
    <property type="evidence" value="ECO:0007669"/>
    <property type="project" value="UniProtKB-KW"/>
</dbReference>
<keyword evidence="9" id="KW-0234">DNA repair</keyword>
<evidence type="ECO:0000256" key="3">
    <source>
        <dbReference type="ARBA" id="ARBA00004906"/>
    </source>
</evidence>
<dbReference type="FunFam" id="3.30.2160.10:FF:000013">
    <property type="entry name" value="E3 ubiquitin-protein ligase TRIP12 isoform X1"/>
    <property type="match status" value="1"/>
</dbReference>
<comment type="similarity">
    <text evidence="4 12">Belongs to the UPL family. K-HECT subfamily.</text>
</comment>
<dbReference type="CDD" id="cd00078">
    <property type="entry name" value="HECTc"/>
    <property type="match status" value="1"/>
</dbReference>
<dbReference type="InterPro" id="IPR011989">
    <property type="entry name" value="ARM-like"/>
</dbReference>
<organism evidence="16 17">
    <name type="scientific">Armadillidium nasatum</name>
    <dbReference type="NCBI Taxonomy" id="96803"/>
    <lineage>
        <taxon>Eukaryota</taxon>
        <taxon>Metazoa</taxon>
        <taxon>Ecdysozoa</taxon>
        <taxon>Arthropoda</taxon>
        <taxon>Crustacea</taxon>
        <taxon>Multicrustacea</taxon>
        <taxon>Malacostraca</taxon>
        <taxon>Eumalacostraca</taxon>
        <taxon>Peracarida</taxon>
        <taxon>Isopoda</taxon>
        <taxon>Oniscidea</taxon>
        <taxon>Crinocheta</taxon>
        <taxon>Armadillidiidae</taxon>
        <taxon>Armadillidium</taxon>
    </lineage>
</organism>
<keyword evidence="5" id="KW-0597">Phosphoprotein</keyword>
<dbReference type="PANTHER" id="PTHR45670">
    <property type="entry name" value="E3 UBIQUITIN-PROTEIN LIGASE TRIP12"/>
    <property type="match status" value="1"/>
</dbReference>
<dbReference type="Gene3D" id="1.25.10.10">
    <property type="entry name" value="Leucine-rich Repeat Variant"/>
    <property type="match status" value="2"/>
</dbReference>
<accession>A0A5N5T470</accession>
<dbReference type="InterPro" id="IPR004170">
    <property type="entry name" value="WWE_dom"/>
</dbReference>
<feature type="active site" description="Glycyl thioester intermediate" evidence="11">
    <location>
        <position position="2443"/>
    </location>
</feature>
<dbReference type="Pfam" id="PF25579">
    <property type="entry name" value="TPR_TRIP12_N"/>
    <property type="match status" value="1"/>
</dbReference>
<feature type="region of interest" description="Disordered" evidence="13">
    <location>
        <begin position="681"/>
        <end position="730"/>
    </location>
</feature>
<feature type="compositionally biased region" description="Polar residues" evidence="13">
    <location>
        <begin position="575"/>
        <end position="588"/>
    </location>
</feature>
<dbReference type="GO" id="GO:0043161">
    <property type="term" value="P:proteasome-mediated ubiquitin-dependent protein catabolic process"/>
    <property type="evidence" value="ECO:0007669"/>
    <property type="project" value="TreeGrafter"/>
</dbReference>
<dbReference type="Gene3D" id="3.30.2410.10">
    <property type="entry name" value="Hect, E3 ligase catalytic domain"/>
    <property type="match status" value="1"/>
</dbReference>
<feature type="domain" description="HECT" evidence="14">
    <location>
        <begin position="2072"/>
        <end position="2476"/>
    </location>
</feature>
<dbReference type="InterPro" id="IPR057948">
    <property type="entry name" value="TPR_TRIP12_N"/>
</dbReference>
<feature type="compositionally biased region" description="Low complexity" evidence="13">
    <location>
        <begin position="681"/>
        <end position="708"/>
    </location>
</feature>
<dbReference type="SMART" id="SM00119">
    <property type="entry name" value="HECTc"/>
    <property type="match status" value="1"/>
</dbReference>
<evidence type="ECO:0000256" key="9">
    <source>
        <dbReference type="ARBA" id="ARBA00023204"/>
    </source>
</evidence>
<keyword evidence="10" id="KW-0539">Nucleus</keyword>
<dbReference type="GO" id="GO:0016607">
    <property type="term" value="C:nuclear speck"/>
    <property type="evidence" value="ECO:0007669"/>
    <property type="project" value="TreeGrafter"/>
</dbReference>
<evidence type="ECO:0000256" key="5">
    <source>
        <dbReference type="ARBA" id="ARBA00022553"/>
    </source>
</evidence>
<proteinExistence type="inferred from homology"/>
<dbReference type="PROSITE" id="PS50237">
    <property type="entry name" value="HECT"/>
    <property type="match status" value="1"/>
</dbReference>
<dbReference type="InterPro" id="IPR037197">
    <property type="entry name" value="WWE_dom_sf"/>
</dbReference>
<dbReference type="PANTHER" id="PTHR45670:SF13">
    <property type="entry name" value="E3 UBIQUITIN-PROTEIN LIGASE TRIP12"/>
    <property type="match status" value="1"/>
</dbReference>
<feature type="region of interest" description="Disordered" evidence="13">
    <location>
        <begin position="481"/>
        <end position="651"/>
    </location>
</feature>
<evidence type="ECO:0000256" key="12">
    <source>
        <dbReference type="RuleBase" id="RU369009"/>
    </source>
</evidence>
<dbReference type="OrthoDB" id="271273at2759"/>
<dbReference type="SUPFAM" id="SSF56204">
    <property type="entry name" value="Hect, E3 ligase catalytic domain"/>
    <property type="match status" value="1"/>
</dbReference>
<evidence type="ECO:0000313" key="16">
    <source>
        <dbReference type="EMBL" id="KAB7501341.1"/>
    </source>
</evidence>
<sequence length="2476" mass="269861">MGFKNQGVDLVVEGVGGGTRNPLPLRKRKFALTEVFQNKRRSTDNPFIESSAKDFGNSDSVLNFISCGSSSSGKRRVTSGSSNSDLNLGNLLEDCLTEQKASCSPPIKRQRRDSQPDSSSAVQAIASPSLATQKPTTPSKQSGVGSSPSVQRRSSRGSYHIGFYAEEEQKLLAAYRDRTSELKSKGQNPEEVVVSTGEIETRQRRSFKSNNKEQERKKGVPTTQLHQQPKQSQFHSVRAADSGLASGAKKSRNRRKKMTEKKPSWNSNEGKSYSNKLKELNIDNESICIAAKSPRYSKSRNCRRHTLPGRPEAVNSEMGVTLSKCLSIKAHDPTEHSNSFIDHSAVEPKPSTSGLANSVDDGLGSSNTTVFDQLMRRLPRKKKSNSEQDLSQVNVESSSDGVDTKKPDKYGTTSALRKHQEVNRRKSANLDSHQRREGTFGKNSFVSSPLHDVGANQERTPSGVSGIFKSYPLRNRLRLSEGSSSGVLSSPSGAGASNSVNHLTGVNNTPSLLNTSAPPYHPSSEVNNYHVASPNQALPQSQSLPSSPSSPGVPFLDTFRRLRESRRLSHEQSQNAAAPNNKRGTFQNKESKGSAWKRGHAIRKSPLSSKRGVRGKSLNTGSCASNRSSNQACGGNPGPIQIGLVPGGPSLQVPPTSLSGVLSASNSSSLLPPTGPLSSLGAIGNSGTASSGGAATSGSSSSAGTPGMNVGGALGGLMGAPGDSESEENEMGRLEALLASRGLPPSLFGALGPRMQHILHRSVSSSISSKAQQLLVGLQATGDESEQLQSVIEMCQLLVMGNEDTLAGFPIKQVTPALINLLNMEHNFDMMNHACRALTYMMEALPRSSAIVVDAVPVFLEKLQVIQCMDVAEQSLTALNMLSRKHSKAILQAGDKKCVESVCLAYSRLVDCFQNDPNRLQEIAGHGLLTNTQQLLVMSPPVLSSGTFIMVMRMLSLMCSNCPELAVTLLKNNIAQTLCYLLTNSTEAPLDQVELVPRSPQELYEITCLIGELMPVLPSDGIFIIDGALLRPSSSSQEMLVWQWQDDRGAWHNYSPGDSRVIEINDNTGTMRSVLRRMMPVGSNPNTNMQNQSSDARAVCLKEDPDLASTLIKSLFSLLYEVYSSSAGPAVRYKCLRALLRMVHFSSPDLLQQVLKSQAVSSHLATMLSSLDLKIIVGALQMADLLMQKLPQIFAIYFRREGVMHQIKRLCESDSLVSAVSVNVSRSSKSSSPSIHDSSFNSSILSGGTNSPNSIHLGGSPLLHMSNRSFNGNCMESPAMSSPPTSTVISNPFPASEEEKLSSPSQLRLSDVLKRKRPKPPARTVNSTSTGWRRSGRQEDANASPTFSELFIKNTGFSAGRDTWRGIGGRAKLLSGNSNTGGNNSNSNTASGGGNSGATGGVGKTASFLANFNPVRWGRCSSSNAASTQSAAGSAHDSHHTKASKKICIANDCNNLIFLIHKEILEAKISSVLSDKTSNVSSTASSNNHSGSVITHSSSGGSNSSNSNREYIKNWIKEQAQRLNEQYFTSELQGSTHPALTVLNRLIASIHQLDQEPESSISSLTEISEIVRESDISPFEVIHSGLVRALLNYLTASENGSSASSLSLSAMSSFSSASPSNFGVEGASSVLGDLSYVTVNPLDNSSVETGTQSQIPSALLSKVSTVPRDKRLRNFLHVFLGCSLNPLSLDGVNRDRIATFNALIAKLNGCVNQLEQFPVKVHDLPGSTITGSGRGGSTSAIKFFNTHQLKCNLQRHPDCSRLRQWRGGPVKVDPLALVQAIERYLVIRGYGRLRDDDDDNSDDDNSDEDIDDTLAAVSVNQSSPSHKLQFLIGDHILPYNMTVYQAIRQYSSPDASTSEADTDSEIPVSHSSIWLQTHTIYYRPIQEESSRPPSGRKGKSGSKPSPKKKGELFFSETTIIGGRNCVLENQLSSFLPASVTVRDPSVEVLALLRVLYALNRHYGSLYPPAASPQPLLLSDFINMKLTAKANRQLQDPLIVRAYNLFTFVLVFVFRFSPFLFPFETRQLLFYAVSFDRDRALQRLMDSAPELNSSDSNERVTPRLERRKRTVSREDILKQAETVIGDLASSRAMLEIQYENEVGTGLGPTLEFYALVSKELQKADLELWRGETVTVDEGGTSDTGAKAVKYVSCGQGLYPLPISRNMKSGHVTKIKSKFKFLGKFMAKAVMDSRMLDVGLHECFYKWLLLEERSLGLRDVISMDPSLGQTLSKLQNIVLQKKKLQEDAHKYETSTKELQGSLENLTIDGCQIEDLSLNFTLPGYPNIELRKGGSDVEVTVNNIEQYMQLVVEWLVREGVWKQMEALREGFESVFPLAQLQIFYPEELEQLFCGSVDSSMWDMKQLAECCRPDHGYTHNSRAVKFLLQILSEYSPQSQRSFLQFVTGSPRLPVGGFRSLTPPLTIVRKTFEAGENPDDFLPSVMTCVNYLKLPDYSTIEIMREKLRMASLEGQHSFHLS</sequence>
<dbReference type="Gene3D" id="3.30.2160.10">
    <property type="entry name" value="Hect, E3 ligase catalytic domain"/>
    <property type="match status" value="1"/>
</dbReference>
<feature type="domain" description="WWE" evidence="15">
    <location>
        <begin position="1028"/>
        <end position="1101"/>
    </location>
</feature>
<feature type="compositionally biased region" description="Polar residues" evidence="13">
    <location>
        <begin position="387"/>
        <end position="401"/>
    </location>
</feature>
<dbReference type="Pfam" id="PF00632">
    <property type="entry name" value="HECT"/>
    <property type="match status" value="1"/>
</dbReference>
<dbReference type="InterPro" id="IPR035983">
    <property type="entry name" value="Hect_E3_ubiquitin_ligase"/>
</dbReference>
<evidence type="ECO:0000256" key="8">
    <source>
        <dbReference type="ARBA" id="ARBA00022786"/>
    </source>
</evidence>
<name>A0A5N5T470_9CRUS</name>
<dbReference type="GO" id="GO:0000209">
    <property type="term" value="P:protein polyubiquitination"/>
    <property type="evidence" value="ECO:0007669"/>
    <property type="project" value="TreeGrafter"/>
</dbReference>
<dbReference type="UniPathway" id="UPA00143"/>
<dbReference type="InterPro" id="IPR016024">
    <property type="entry name" value="ARM-type_fold"/>
</dbReference>
<feature type="region of interest" description="Disordered" evidence="13">
    <location>
        <begin position="1375"/>
        <end position="1398"/>
    </location>
</feature>
<dbReference type="Proteomes" id="UP000326759">
    <property type="component" value="Unassembled WGS sequence"/>
</dbReference>
<evidence type="ECO:0000256" key="6">
    <source>
        <dbReference type="ARBA" id="ARBA00022679"/>
    </source>
</evidence>
<reference evidence="16 17" key="1">
    <citation type="journal article" date="2019" name="PLoS Biol.">
        <title>Sex chromosomes control vertical transmission of feminizing Wolbachia symbionts in an isopod.</title>
        <authorList>
            <person name="Becking T."/>
            <person name="Chebbi M.A."/>
            <person name="Giraud I."/>
            <person name="Moumen B."/>
            <person name="Laverre T."/>
            <person name="Caubet Y."/>
            <person name="Peccoud J."/>
            <person name="Gilbert C."/>
            <person name="Cordaux R."/>
        </authorList>
    </citation>
    <scope>NUCLEOTIDE SEQUENCE [LARGE SCALE GENOMIC DNA]</scope>
    <source>
        <strain evidence="16">ANa2</strain>
        <tissue evidence="16">Whole body excluding digestive tract and cuticle</tissue>
    </source>
</reference>
<dbReference type="InterPro" id="IPR000569">
    <property type="entry name" value="HECT_dom"/>
</dbReference>
<feature type="compositionally biased region" description="Polar residues" evidence="13">
    <location>
        <begin position="221"/>
        <end position="235"/>
    </location>
</feature>
<feature type="compositionally biased region" description="Gly residues" evidence="13">
    <location>
        <begin position="709"/>
        <end position="719"/>
    </location>
</feature>
<comment type="catalytic activity">
    <reaction evidence="1 12">
        <text>S-ubiquitinyl-[E2 ubiquitin-conjugating enzyme]-L-cysteine + [acceptor protein]-L-lysine = [E2 ubiquitin-conjugating enzyme]-L-cysteine + N(6)-ubiquitinyl-[acceptor protein]-L-lysine.</text>
        <dbReference type="EC" id="2.3.2.26"/>
    </reaction>
</comment>
<gene>
    <name evidence="16" type="primary">trip12</name>
    <name evidence="16" type="ORF">Anas_03845</name>
</gene>
<comment type="subcellular location">
    <subcellularLocation>
        <location evidence="2">Nucleus</location>
        <location evidence="2">Nucleoplasm</location>
    </subcellularLocation>
</comment>
<dbReference type="Gene3D" id="3.90.1750.10">
    <property type="entry name" value="Hect, E3 ligase catalytic domains"/>
    <property type="match status" value="1"/>
</dbReference>
<feature type="compositionally biased region" description="Basic residues" evidence="13">
    <location>
        <begin position="249"/>
        <end position="259"/>
    </location>
</feature>
<dbReference type="Pfam" id="PF02825">
    <property type="entry name" value="WWE"/>
    <property type="match status" value="1"/>
</dbReference>
<evidence type="ECO:0000256" key="1">
    <source>
        <dbReference type="ARBA" id="ARBA00000885"/>
    </source>
</evidence>
<dbReference type="InterPro" id="IPR045322">
    <property type="entry name" value="HECTD1/TRIP12-like"/>
</dbReference>
<protein>
    <recommendedName>
        <fullName evidence="12">E3 ubiquitin-protein ligase</fullName>
        <ecNumber evidence="12">2.3.2.26</ecNumber>
    </recommendedName>
</protein>
<evidence type="ECO:0000256" key="2">
    <source>
        <dbReference type="ARBA" id="ARBA00004642"/>
    </source>
</evidence>
<keyword evidence="6 12" id="KW-0808">Transferase</keyword>
<dbReference type="FunFam" id="3.30.2410.10:FF:000005">
    <property type="entry name" value="E3 ubiquitin-protein ligase TRIP12 isoform X1"/>
    <property type="match status" value="1"/>
</dbReference>
<evidence type="ECO:0000256" key="13">
    <source>
        <dbReference type="SAM" id="MobiDB-lite"/>
    </source>
</evidence>
<evidence type="ECO:0000259" key="14">
    <source>
        <dbReference type="PROSITE" id="PS50237"/>
    </source>
</evidence>
<comment type="caution">
    <text evidence="16">The sequence shown here is derived from an EMBL/GenBank/DDBJ whole genome shotgun (WGS) entry which is preliminary data.</text>
</comment>
<comment type="pathway">
    <text evidence="3 12">Protein modification; protein ubiquitination.</text>
</comment>
<dbReference type="GO" id="GO:0009966">
    <property type="term" value="P:regulation of signal transduction"/>
    <property type="evidence" value="ECO:0007669"/>
    <property type="project" value="UniProtKB-ARBA"/>
</dbReference>
<feature type="region of interest" description="Disordered" evidence="13">
    <location>
        <begin position="1478"/>
        <end position="1506"/>
    </location>
</feature>
<evidence type="ECO:0000256" key="7">
    <source>
        <dbReference type="ARBA" id="ARBA00022763"/>
    </source>
</evidence>
<dbReference type="FunFam" id="3.90.1750.10:FF:000006">
    <property type="entry name" value="E3 ubiquitin-protein ligase TRIP12 isoform X1"/>
    <property type="match status" value="1"/>
</dbReference>
<feature type="compositionally biased region" description="Polar residues" evidence="13">
    <location>
        <begin position="1268"/>
        <end position="1290"/>
    </location>
</feature>
<dbReference type="SUPFAM" id="SSF117839">
    <property type="entry name" value="WWE domain"/>
    <property type="match status" value="1"/>
</dbReference>
<keyword evidence="17" id="KW-1185">Reference proteome</keyword>
<dbReference type="EC" id="2.3.2.26" evidence="12"/>
<evidence type="ECO:0000313" key="17">
    <source>
        <dbReference type="Proteomes" id="UP000326759"/>
    </source>
</evidence>
<feature type="region of interest" description="Disordered" evidence="13">
    <location>
        <begin position="101"/>
        <end position="155"/>
    </location>
</feature>
<feature type="region of interest" description="Disordered" evidence="13">
    <location>
        <begin position="335"/>
        <end position="468"/>
    </location>
</feature>
<evidence type="ECO:0000256" key="10">
    <source>
        <dbReference type="ARBA" id="ARBA00023242"/>
    </source>
</evidence>
<keyword evidence="7" id="KW-0227">DNA damage</keyword>
<dbReference type="SUPFAM" id="SSF48371">
    <property type="entry name" value="ARM repeat"/>
    <property type="match status" value="1"/>
</dbReference>
<dbReference type="GO" id="GO:0061630">
    <property type="term" value="F:ubiquitin protein ligase activity"/>
    <property type="evidence" value="ECO:0007669"/>
    <property type="project" value="UniProtKB-UniRule"/>
</dbReference>
<keyword evidence="8 11" id="KW-0833">Ubl conjugation pathway</keyword>
<feature type="region of interest" description="Disordered" evidence="13">
    <location>
        <begin position="1885"/>
        <end position="1909"/>
    </location>
</feature>
<feature type="compositionally biased region" description="Low complexity" evidence="13">
    <location>
        <begin position="1375"/>
        <end position="1390"/>
    </location>
</feature>
<evidence type="ECO:0000256" key="11">
    <source>
        <dbReference type="PROSITE-ProRule" id="PRU00104"/>
    </source>
</evidence>
<evidence type="ECO:0000256" key="4">
    <source>
        <dbReference type="ARBA" id="ARBA00006331"/>
    </source>
</evidence>
<evidence type="ECO:0000259" key="15">
    <source>
        <dbReference type="PROSITE" id="PS50918"/>
    </source>
</evidence>
<feature type="compositionally biased region" description="Low complexity" evidence="13">
    <location>
        <begin position="481"/>
        <end position="497"/>
    </location>
</feature>
<feature type="compositionally biased region" description="Polar residues" evidence="13">
    <location>
        <begin position="498"/>
        <end position="517"/>
    </location>
</feature>
<feature type="region of interest" description="Disordered" evidence="13">
    <location>
        <begin position="180"/>
        <end position="272"/>
    </location>
</feature>
<feature type="compositionally biased region" description="Basic and acidic residues" evidence="13">
    <location>
        <begin position="558"/>
        <end position="570"/>
    </location>
</feature>
<feature type="region of interest" description="Disordered" evidence="13">
    <location>
        <begin position="1268"/>
        <end position="1347"/>
    </location>
</feature>
<feature type="compositionally biased region" description="Polar residues" evidence="13">
    <location>
        <begin position="129"/>
        <end position="152"/>
    </location>
</feature>
<dbReference type="EMBL" id="SEYY01010973">
    <property type="protein sequence ID" value="KAB7501341.1"/>
    <property type="molecule type" value="Genomic_DNA"/>
</dbReference>
<feature type="compositionally biased region" description="Low complexity" evidence="13">
    <location>
        <begin position="532"/>
        <end position="550"/>
    </location>
</feature>
<feature type="compositionally biased region" description="Polar residues" evidence="13">
    <location>
        <begin position="617"/>
        <end position="633"/>
    </location>
</feature>
<dbReference type="PROSITE" id="PS50918">
    <property type="entry name" value="WWE"/>
    <property type="match status" value="1"/>
</dbReference>